<evidence type="ECO:0000256" key="1">
    <source>
        <dbReference type="SAM" id="MobiDB-lite"/>
    </source>
</evidence>
<dbReference type="InterPro" id="IPR025222">
    <property type="entry name" value="DUF3945"/>
</dbReference>
<evidence type="ECO:0008006" key="6">
    <source>
        <dbReference type="Google" id="ProtNLM"/>
    </source>
</evidence>
<comment type="caution">
    <text evidence="4">The sequence shown here is derived from an EMBL/GenBank/DDBJ whole genome shotgun (WGS) entry which is preliminary data.</text>
</comment>
<dbReference type="Pfam" id="PF13351">
    <property type="entry name" value="DUF4099"/>
    <property type="match status" value="1"/>
</dbReference>
<feature type="region of interest" description="Disordered" evidence="1">
    <location>
        <begin position="350"/>
        <end position="369"/>
    </location>
</feature>
<dbReference type="InterPro" id="IPR025343">
    <property type="entry name" value="DUF4099"/>
</dbReference>
<evidence type="ECO:0000259" key="2">
    <source>
        <dbReference type="Pfam" id="PF13101"/>
    </source>
</evidence>
<proteinExistence type="predicted"/>
<evidence type="ECO:0000313" key="5">
    <source>
        <dbReference type="Proteomes" id="UP000007509"/>
    </source>
</evidence>
<dbReference type="EMBL" id="AKJY01000014">
    <property type="protein sequence ID" value="EJL74341.1"/>
    <property type="molecule type" value="Genomic_DNA"/>
</dbReference>
<dbReference type="RefSeq" id="WP_007841403.1">
    <property type="nucleotide sequence ID" value="NZ_AKJY01000014.1"/>
</dbReference>
<dbReference type="AlphaFoldDB" id="J3CM80"/>
<dbReference type="OrthoDB" id="1081890at2"/>
<protein>
    <recommendedName>
        <fullName evidence="6">DUF3945 domain-containing protein</fullName>
    </recommendedName>
</protein>
<feature type="domain" description="DUF3945" evidence="2">
    <location>
        <begin position="292"/>
        <end position="345"/>
    </location>
</feature>
<sequence length="486" mass="55285">MNEENPKQEGASTQEQLSEILLVLDKDEKKIQAVKSISENGELKTVDPTKKNQSQFMRVDLNGDLLTNFFSNFIRQLKDPTRFSFFKVPAPIAIDTAAKMQQQIDNPTEQGKKIFSTHAITNKQQKNQNAMETASTTDTKPIEPETGTYRYQPEQIDWETMANLGLGREKLENLNLLDPLLKGYKINELVPISLNLGTAIIRLDARLSLQENAEGKVVAAIHGIRKEANLSYPFLGHEFTPEDKENLLKTGNMGRIVDLANPKTKEVIPSVISVDRLTNELVAFRAEWIKIPDEIKGIKLNDEQKQILMEGKPLYLKGMLSKKGEPFDAPVQFNADKRYIEFLFDRTKSNQQAQAGDRSQTKEAPRFFREKELDKEQYEKFKEGQTIYVDGLTNKKGKPYHGYITYNKETGETGFNFNNPERIKEQIKSADANKTQFAVNSDGKTNESTKKITEPLKSGQNEPDNNKQKEHQEEDNTPGKGRGRKR</sequence>
<evidence type="ECO:0000259" key="3">
    <source>
        <dbReference type="Pfam" id="PF13351"/>
    </source>
</evidence>
<feature type="compositionally biased region" description="Basic and acidic residues" evidence="1">
    <location>
        <begin position="444"/>
        <end position="454"/>
    </location>
</feature>
<reference evidence="4 5" key="1">
    <citation type="journal article" date="2012" name="J. Bacteriol.">
        <title>Twenty-one genome sequences from Pseudomonas species and 19 genome sequences from diverse bacteria isolated from the rhizosphere and endosphere of Populus deltoides.</title>
        <authorList>
            <person name="Brown S.D."/>
            <person name="Utturkar S.M."/>
            <person name="Klingeman D.M."/>
            <person name="Johnson C.M."/>
            <person name="Martin S.L."/>
            <person name="Land M.L."/>
            <person name="Lu T.Y."/>
            <person name="Schadt C.W."/>
            <person name="Doktycz M.J."/>
            <person name="Pelletier D.A."/>
        </authorList>
    </citation>
    <scope>NUCLEOTIDE SEQUENCE [LARGE SCALE GENOMIC DNA]</scope>
    <source>
        <strain evidence="4 5">CF314</strain>
    </source>
</reference>
<dbReference type="PATRIC" id="fig|1144316.3.peg.1087"/>
<dbReference type="Pfam" id="PF13101">
    <property type="entry name" value="DUF3945"/>
    <property type="match status" value="2"/>
</dbReference>
<gene>
    <name evidence="4" type="ORF">PMI13_01080</name>
</gene>
<feature type="compositionally biased region" description="Polar residues" evidence="1">
    <location>
        <begin position="124"/>
        <end position="139"/>
    </location>
</feature>
<dbReference type="Proteomes" id="UP000007509">
    <property type="component" value="Unassembled WGS sequence"/>
</dbReference>
<keyword evidence="5" id="KW-1185">Reference proteome</keyword>
<name>J3CM80_9FLAO</name>
<feature type="region of interest" description="Disordered" evidence="1">
    <location>
        <begin position="124"/>
        <end position="146"/>
    </location>
</feature>
<organism evidence="4 5">
    <name type="scientific">Chryseobacterium populi</name>
    <dbReference type="NCBI Taxonomy" id="1144316"/>
    <lineage>
        <taxon>Bacteria</taxon>
        <taxon>Pseudomonadati</taxon>
        <taxon>Bacteroidota</taxon>
        <taxon>Flavobacteriia</taxon>
        <taxon>Flavobacteriales</taxon>
        <taxon>Weeksellaceae</taxon>
        <taxon>Chryseobacterium group</taxon>
        <taxon>Chryseobacterium</taxon>
    </lineage>
</organism>
<feature type="compositionally biased region" description="Basic and acidic residues" evidence="1">
    <location>
        <begin position="359"/>
        <end position="369"/>
    </location>
</feature>
<evidence type="ECO:0000313" key="4">
    <source>
        <dbReference type="EMBL" id="EJL74341.1"/>
    </source>
</evidence>
<feature type="compositionally biased region" description="Basic and acidic residues" evidence="1">
    <location>
        <begin position="464"/>
        <end position="474"/>
    </location>
</feature>
<feature type="compositionally biased region" description="Polar residues" evidence="1">
    <location>
        <begin position="432"/>
        <end position="443"/>
    </location>
</feature>
<feature type="region of interest" description="Disordered" evidence="1">
    <location>
        <begin position="430"/>
        <end position="486"/>
    </location>
</feature>
<feature type="domain" description="DUF3945" evidence="2">
    <location>
        <begin position="370"/>
        <end position="417"/>
    </location>
</feature>
<accession>J3CM80</accession>
<feature type="domain" description="DUF4099" evidence="3">
    <location>
        <begin position="151"/>
        <end position="232"/>
    </location>
</feature>